<evidence type="ECO:0000313" key="3">
    <source>
        <dbReference type="EMBL" id="SFI25733.1"/>
    </source>
</evidence>
<evidence type="ECO:0000256" key="1">
    <source>
        <dbReference type="SAM" id="Phobius"/>
    </source>
</evidence>
<keyword evidence="4" id="KW-1185">Reference proteome</keyword>
<dbReference type="AlphaFoldDB" id="A0A1I3GQP6"/>
<sequence length="319" mass="33217">MSRNLAVDALRLLLAAMVVGLHAHALSEVSDLAGQLMWNGLFRLAVPGFFVLNGWFLHEAAQRPGGGGRWLRRIAGIYLAWSAIYACFWIGTEPLDLARAVEIAGRALFGWGHLWYLAAAAPAGALLLALRGVPGRGLAALGAALFLAGWGVQLAFLFRPPSLAGGWADVSTFWITRNALTVGLPFMALGWAARAGGWERAIPGRVLALVLAGGLAAMAAESVLTLGRFGPAGSLDLLLGLAAAAPAAALLALRSSRRAASGRIAEVATMVYLVHVPVVLWAKHGLGLSPTGAFLAALVVTAALALPLSALARRLRIPV</sequence>
<feature type="domain" description="Acyltransferase 3" evidence="2">
    <location>
        <begin position="5"/>
        <end position="308"/>
    </location>
</feature>
<feature type="transmembrane region" description="Helical" evidence="1">
    <location>
        <begin position="41"/>
        <end position="58"/>
    </location>
</feature>
<feature type="transmembrane region" description="Helical" evidence="1">
    <location>
        <begin position="232"/>
        <end position="252"/>
    </location>
</feature>
<dbReference type="GO" id="GO:0016747">
    <property type="term" value="F:acyltransferase activity, transferring groups other than amino-acyl groups"/>
    <property type="evidence" value="ECO:0007669"/>
    <property type="project" value="InterPro"/>
</dbReference>
<dbReference type="OrthoDB" id="265992at2"/>
<keyword evidence="3" id="KW-0012">Acyltransferase</keyword>
<feature type="transmembrane region" description="Helical" evidence="1">
    <location>
        <begin position="264"/>
        <end position="282"/>
    </location>
</feature>
<reference evidence="3 4" key="1">
    <citation type="submission" date="2016-10" db="EMBL/GenBank/DDBJ databases">
        <authorList>
            <person name="de Groot N.N."/>
        </authorList>
    </citation>
    <scope>NUCLEOTIDE SEQUENCE [LARGE SCALE GENOMIC DNA]</scope>
    <source>
        <strain evidence="3 4">CGMCC 1.11030</strain>
    </source>
</reference>
<dbReference type="InterPro" id="IPR002656">
    <property type="entry name" value="Acyl_transf_3_dom"/>
</dbReference>
<protein>
    <submittedName>
        <fullName evidence="3">Acyltransferase family protein</fullName>
    </submittedName>
</protein>
<keyword evidence="1" id="KW-1133">Transmembrane helix</keyword>
<dbReference type="EMBL" id="FOQH01000005">
    <property type="protein sequence ID" value="SFI25733.1"/>
    <property type="molecule type" value="Genomic_DNA"/>
</dbReference>
<feature type="transmembrane region" description="Helical" evidence="1">
    <location>
        <begin position="70"/>
        <end position="91"/>
    </location>
</feature>
<evidence type="ECO:0000313" key="4">
    <source>
        <dbReference type="Proteomes" id="UP000199377"/>
    </source>
</evidence>
<dbReference type="RefSeq" id="WP_092860115.1">
    <property type="nucleotide sequence ID" value="NZ_FOQH01000005.1"/>
</dbReference>
<gene>
    <name evidence="3" type="ORF">SAMN05216258_105290</name>
</gene>
<accession>A0A1I3GQP6</accession>
<keyword evidence="3" id="KW-0808">Transferase</keyword>
<feature type="transmembrane region" description="Helical" evidence="1">
    <location>
        <begin position="137"/>
        <end position="158"/>
    </location>
</feature>
<organism evidence="3 4">
    <name type="scientific">Albimonas pacifica</name>
    <dbReference type="NCBI Taxonomy" id="1114924"/>
    <lineage>
        <taxon>Bacteria</taxon>
        <taxon>Pseudomonadati</taxon>
        <taxon>Pseudomonadota</taxon>
        <taxon>Alphaproteobacteria</taxon>
        <taxon>Rhodobacterales</taxon>
        <taxon>Paracoccaceae</taxon>
        <taxon>Albimonas</taxon>
    </lineage>
</organism>
<keyword evidence="1" id="KW-0812">Transmembrane</keyword>
<feature type="transmembrane region" description="Helical" evidence="1">
    <location>
        <begin position="178"/>
        <end position="194"/>
    </location>
</feature>
<dbReference type="Pfam" id="PF01757">
    <property type="entry name" value="Acyl_transf_3"/>
    <property type="match status" value="1"/>
</dbReference>
<feature type="transmembrane region" description="Helical" evidence="1">
    <location>
        <begin position="294"/>
        <end position="312"/>
    </location>
</feature>
<feature type="transmembrane region" description="Helical" evidence="1">
    <location>
        <begin position="111"/>
        <end position="130"/>
    </location>
</feature>
<dbReference type="Proteomes" id="UP000199377">
    <property type="component" value="Unassembled WGS sequence"/>
</dbReference>
<proteinExistence type="predicted"/>
<keyword evidence="1" id="KW-0472">Membrane</keyword>
<name>A0A1I3GQP6_9RHOB</name>
<feature type="transmembrane region" description="Helical" evidence="1">
    <location>
        <begin position="206"/>
        <end position="226"/>
    </location>
</feature>
<evidence type="ECO:0000259" key="2">
    <source>
        <dbReference type="Pfam" id="PF01757"/>
    </source>
</evidence>